<feature type="chain" id="PRO_5026305246" evidence="1">
    <location>
        <begin position="27"/>
        <end position="168"/>
    </location>
</feature>
<evidence type="ECO:0000256" key="1">
    <source>
        <dbReference type="SAM" id="SignalP"/>
    </source>
</evidence>
<dbReference type="Gene3D" id="2.60.120.1140">
    <property type="entry name" value="Protein of unknown function DUF192"/>
    <property type="match status" value="1"/>
</dbReference>
<dbReference type="InterPro" id="IPR003795">
    <property type="entry name" value="DUF192"/>
</dbReference>
<dbReference type="AlphaFoldDB" id="A0A6I4U0E5"/>
<feature type="signal peptide" evidence="1">
    <location>
        <begin position="1"/>
        <end position="26"/>
    </location>
</feature>
<evidence type="ECO:0000313" key="2">
    <source>
        <dbReference type="EMBL" id="MXP00329.1"/>
    </source>
</evidence>
<dbReference type="EMBL" id="WTYJ01000003">
    <property type="protein sequence ID" value="MXP00329.1"/>
    <property type="molecule type" value="Genomic_DNA"/>
</dbReference>
<name>A0A6I4U0E5_9SPHN</name>
<gene>
    <name evidence="2" type="ORF">GRI97_15155</name>
</gene>
<sequence>MMADMRRILVAALMIAVAACSPGAGNAGSSLAVAEDVSVAAVHPVSGLAVQPLTVQVGQGVHRFRVEMARTAEEQAQGLMFRTEMAPDEGMLFPRQEARMASFWMKNTLIPLDIIFIGADQRIINIAANTVPYSTVPVPSDGPALAILELNGGRAAELGIVPGAKVEW</sequence>
<keyword evidence="1" id="KW-0732">Signal</keyword>
<keyword evidence="3" id="KW-1185">Reference proteome</keyword>
<protein>
    <submittedName>
        <fullName evidence="2">DUF192 domain-containing protein</fullName>
    </submittedName>
</protein>
<reference evidence="2 3" key="1">
    <citation type="submission" date="2019-12" db="EMBL/GenBank/DDBJ databases">
        <title>Genomic-based taxomic classification of the family Erythrobacteraceae.</title>
        <authorList>
            <person name="Xu L."/>
        </authorList>
    </citation>
    <scope>NUCLEOTIDE SEQUENCE [LARGE SCALE GENOMIC DNA]</scope>
    <source>
        <strain evidence="2 3">S36</strain>
    </source>
</reference>
<evidence type="ECO:0000313" key="3">
    <source>
        <dbReference type="Proteomes" id="UP000469430"/>
    </source>
</evidence>
<accession>A0A6I4U0E5</accession>
<dbReference type="InterPro" id="IPR038695">
    <property type="entry name" value="Saro_0823-like_sf"/>
</dbReference>
<dbReference type="PANTHER" id="PTHR37953">
    <property type="entry name" value="UPF0127 PROTEIN MJ1496"/>
    <property type="match status" value="1"/>
</dbReference>
<dbReference type="PANTHER" id="PTHR37953:SF1">
    <property type="entry name" value="UPF0127 PROTEIN MJ1496"/>
    <property type="match status" value="1"/>
</dbReference>
<dbReference type="Proteomes" id="UP000469430">
    <property type="component" value="Unassembled WGS sequence"/>
</dbReference>
<dbReference type="Pfam" id="PF02643">
    <property type="entry name" value="DUF192"/>
    <property type="match status" value="1"/>
</dbReference>
<dbReference type="PROSITE" id="PS51257">
    <property type="entry name" value="PROKAR_LIPOPROTEIN"/>
    <property type="match status" value="1"/>
</dbReference>
<organism evidence="2 3">
    <name type="scientific">Croceibacterium xixiisoli</name>
    <dbReference type="NCBI Taxonomy" id="1476466"/>
    <lineage>
        <taxon>Bacteria</taxon>
        <taxon>Pseudomonadati</taxon>
        <taxon>Pseudomonadota</taxon>
        <taxon>Alphaproteobacteria</taxon>
        <taxon>Sphingomonadales</taxon>
        <taxon>Erythrobacteraceae</taxon>
        <taxon>Croceibacterium</taxon>
    </lineage>
</organism>
<proteinExistence type="predicted"/>
<dbReference type="OrthoDB" id="9808290at2"/>
<comment type="caution">
    <text evidence="2">The sequence shown here is derived from an EMBL/GenBank/DDBJ whole genome shotgun (WGS) entry which is preliminary data.</text>
</comment>